<keyword evidence="3" id="KW-1185">Reference proteome</keyword>
<feature type="domain" description="Carrier" evidence="1">
    <location>
        <begin position="2"/>
        <end position="80"/>
    </location>
</feature>
<dbReference type="Proteomes" id="UP000269591">
    <property type="component" value="Unassembled WGS sequence"/>
</dbReference>
<dbReference type="RefSeq" id="WP_123208009.1">
    <property type="nucleotide sequence ID" value="NZ_JBHTHO010000013.1"/>
</dbReference>
<dbReference type="InterPro" id="IPR009081">
    <property type="entry name" value="PP-bd_ACP"/>
</dbReference>
<dbReference type="SUPFAM" id="SSF47336">
    <property type="entry name" value="ACP-like"/>
    <property type="match status" value="1"/>
</dbReference>
<evidence type="ECO:0000313" key="2">
    <source>
        <dbReference type="EMBL" id="RNL42151.1"/>
    </source>
</evidence>
<comment type="caution">
    <text evidence="2">The sequence shown here is derived from an EMBL/GenBank/DDBJ whole genome shotgun (WGS) entry which is preliminary data.</text>
</comment>
<dbReference type="Gene3D" id="1.10.1200.10">
    <property type="entry name" value="ACP-like"/>
    <property type="match status" value="1"/>
</dbReference>
<dbReference type="OrthoDB" id="9804551at2"/>
<dbReference type="AlphaFoldDB" id="A0A3N0B4V5"/>
<dbReference type="PROSITE" id="PS50075">
    <property type="entry name" value="CARRIER"/>
    <property type="match status" value="1"/>
</dbReference>
<name>A0A3N0B4V5_9ACTN</name>
<dbReference type="EMBL" id="QIBX01000001">
    <property type="protein sequence ID" value="RNL42151.1"/>
    <property type="molecule type" value="Genomic_DNA"/>
</dbReference>
<evidence type="ECO:0000313" key="3">
    <source>
        <dbReference type="Proteomes" id="UP000269591"/>
    </source>
</evidence>
<reference evidence="3" key="1">
    <citation type="submission" date="2018-05" db="EMBL/GenBank/DDBJ databases">
        <title>Genome Sequencing of selected type strains of the family Eggerthellaceae.</title>
        <authorList>
            <person name="Danylec N."/>
            <person name="Stoll D.A."/>
            <person name="Doetsch A."/>
            <person name="Huch M."/>
        </authorList>
    </citation>
    <scope>NUCLEOTIDE SEQUENCE [LARGE SCALE GENOMIC DNA]</scope>
    <source>
        <strain evidence="3">DSM 24851</strain>
    </source>
</reference>
<gene>
    <name evidence="2" type="ORF">DMP06_01745</name>
</gene>
<organism evidence="2 3">
    <name type="scientific">Slackia equolifaciens</name>
    <dbReference type="NCBI Taxonomy" id="498718"/>
    <lineage>
        <taxon>Bacteria</taxon>
        <taxon>Bacillati</taxon>
        <taxon>Actinomycetota</taxon>
        <taxon>Coriobacteriia</taxon>
        <taxon>Eggerthellales</taxon>
        <taxon>Eggerthellaceae</taxon>
        <taxon>Slackia</taxon>
    </lineage>
</organism>
<dbReference type="InterPro" id="IPR036736">
    <property type="entry name" value="ACP-like_sf"/>
</dbReference>
<proteinExistence type="predicted"/>
<sequence length="82" mass="9511">MTVRDDAYQKIVERCCVLFGKTPDELNEDTEFIKDLGARSGNVSQMTNFLEDEFDVEISFMEFRRRITLGMAADYIAELCEE</sequence>
<evidence type="ECO:0000259" key="1">
    <source>
        <dbReference type="PROSITE" id="PS50075"/>
    </source>
</evidence>
<accession>A0A3N0B4V5</accession>
<dbReference type="Pfam" id="PF00550">
    <property type="entry name" value="PP-binding"/>
    <property type="match status" value="1"/>
</dbReference>
<protein>
    <recommendedName>
        <fullName evidence="1">Carrier domain-containing protein</fullName>
    </recommendedName>
</protein>